<evidence type="ECO:0000313" key="4">
    <source>
        <dbReference type="Proteomes" id="UP000188324"/>
    </source>
</evidence>
<protein>
    <submittedName>
        <fullName evidence="3">Uncharacterized protein</fullName>
    </submittedName>
</protein>
<sequence>MSSDLTVALVCPYSLDTPGGVATHVLGLARWLLREGHRPTVIAPGTREVDAGVPLTLLGRATGFRFNGSVAELAVRPAQARMAARAVRGADIVHVHEPLTPGIGYAASRAAERLVVTHHASFPAGPLNPLARLRSRRLNPRVRIAVSDAAAATARSVTGIDPVIIPNAIELPGMPVERSGRPRVVFLGRLDDPRKGFQVFARVAGLVQEAEFVAMGPGAARSPDVHHLGRVSDAVRLEVLGSADILLAPNLHGESFGLILAEALGCGAAVVASDLPAFRAVADDHRVASFFPVGDARAAATAVRRRLSDPIDPILAWRSAQRFGWDQVGPRVLSAYRAAGVG</sequence>
<dbReference type="AlphaFoldDB" id="A0A1Q2CE40"/>
<evidence type="ECO:0000256" key="2">
    <source>
        <dbReference type="ARBA" id="ARBA00022679"/>
    </source>
</evidence>
<gene>
    <name evidence="3" type="ORF">RPIT_05705</name>
</gene>
<dbReference type="GO" id="GO:0016757">
    <property type="term" value="F:glycosyltransferase activity"/>
    <property type="evidence" value="ECO:0007669"/>
    <property type="project" value="UniProtKB-KW"/>
</dbReference>
<accession>A0A1Q2CE40</accession>
<dbReference type="PANTHER" id="PTHR12526:SF510">
    <property type="entry name" value="D-INOSITOL 3-PHOSPHATE GLYCOSYLTRANSFERASE"/>
    <property type="match status" value="1"/>
</dbReference>
<keyword evidence="4" id="KW-1185">Reference proteome</keyword>
<reference evidence="3 4" key="1">
    <citation type="journal article" date="2016" name="Int. J. Syst. Evol. Microbiol.">
        <title>Tessaracoccus flavus sp. nov., isolated from the drainage system of a lindane-producing factory.</title>
        <authorList>
            <person name="Kumari R."/>
            <person name="Singh P."/>
            <person name="Schumann P."/>
            <person name="Lal R."/>
        </authorList>
    </citation>
    <scope>NUCLEOTIDE SEQUENCE [LARGE SCALE GENOMIC DNA]</scope>
    <source>
        <strain evidence="3 4">RP1T</strain>
    </source>
</reference>
<dbReference type="Proteomes" id="UP000188324">
    <property type="component" value="Chromosome"/>
</dbReference>
<dbReference type="PANTHER" id="PTHR12526">
    <property type="entry name" value="GLYCOSYLTRANSFERASE"/>
    <property type="match status" value="1"/>
</dbReference>
<dbReference type="OrthoDB" id="5240531at2"/>
<evidence type="ECO:0000256" key="1">
    <source>
        <dbReference type="ARBA" id="ARBA00022676"/>
    </source>
</evidence>
<dbReference type="SUPFAM" id="SSF53756">
    <property type="entry name" value="UDP-Glycosyltransferase/glycogen phosphorylase"/>
    <property type="match status" value="1"/>
</dbReference>
<dbReference type="EMBL" id="CP019605">
    <property type="protein sequence ID" value="AQP44368.1"/>
    <property type="molecule type" value="Genomic_DNA"/>
</dbReference>
<dbReference type="STRING" id="1610493.RPIT_05705"/>
<evidence type="ECO:0000313" key="3">
    <source>
        <dbReference type="EMBL" id="AQP44368.1"/>
    </source>
</evidence>
<dbReference type="InterPro" id="IPR028098">
    <property type="entry name" value="Glyco_trans_4-like_N"/>
</dbReference>
<dbReference type="CDD" id="cd03801">
    <property type="entry name" value="GT4_PimA-like"/>
    <property type="match status" value="1"/>
</dbReference>
<dbReference type="Pfam" id="PF13692">
    <property type="entry name" value="Glyco_trans_1_4"/>
    <property type="match status" value="1"/>
</dbReference>
<dbReference type="RefSeq" id="WP_093664807.1">
    <property type="nucleotide sequence ID" value="NZ_CP019605.1"/>
</dbReference>
<dbReference type="Pfam" id="PF13439">
    <property type="entry name" value="Glyco_transf_4"/>
    <property type="match status" value="1"/>
</dbReference>
<organism evidence="3 4">
    <name type="scientific">Tessaracoccus flavus</name>
    <dbReference type="NCBI Taxonomy" id="1610493"/>
    <lineage>
        <taxon>Bacteria</taxon>
        <taxon>Bacillati</taxon>
        <taxon>Actinomycetota</taxon>
        <taxon>Actinomycetes</taxon>
        <taxon>Propionibacteriales</taxon>
        <taxon>Propionibacteriaceae</taxon>
        <taxon>Tessaracoccus</taxon>
    </lineage>
</organism>
<name>A0A1Q2CE40_9ACTN</name>
<keyword evidence="1" id="KW-0328">Glycosyltransferase</keyword>
<keyword evidence="2" id="KW-0808">Transferase</keyword>
<dbReference type="Gene3D" id="3.40.50.2000">
    <property type="entry name" value="Glycogen Phosphorylase B"/>
    <property type="match status" value="2"/>
</dbReference>
<dbReference type="KEGG" id="tfl:RPIT_05705"/>
<proteinExistence type="predicted"/>